<keyword evidence="2 5" id="KW-0238">DNA-binding</keyword>
<dbReference type="Proteomes" id="UP000297839">
    <property type="component" value="Unassembled WGS sequence"/>
</dbReference>
<feature type="region of interest" description="Disordered" evidence="4">
    <location>
        <begin position="1"/>
        <end position="42"/>
    </location>
</feature>
<evidence type="ECO:0000256" key="2">
    <source>
        <dbReference type="ARBA" id="ARBA00023125"/>
    </source>
</evidence>
<reference evidence="5 6" key="1">
    <citation type="submission" date="2019-03" db="EMBL/GenBank/DDBJ databases">
        <title>Ramlibacter sp. 18x22-1, whole genome shotgun sequence.</title>
        <authorList>
            <person name="Zhang X."/>
            <person name="Feng G."/>
            <person name="Zhu H."/>
        </authorList>
    </citation>
    <scope>NUCLEOTIDE SEQUENCE [LARGE SCALE GENOMIC DNA]</scope>
    <source>
        <strain evidence="5 6">18x22-1</strain>
    </source>
</reference>
<evidence type="ECO:0000313" key="6">
    <source>
        <dbReference type="Proteomes" id="UP000297839"/>
    </source>
</evidence>
<evidence type="ECO:0000256" key="1">
    <source>
        <dbReference type="ARBA" id="ARBA00010529"/>
    </source>
</evidence>
<proteinExistence type="inferred from homology"/>
<name>A0A4Z0BEA0_9BURK</name>
<organism evidence="5 6">
    <name type="scientific">Ramlibacter humi</name>
    <dbReference type="NCBI Taxonomy" id="2530451"/>
    <lineage>
        <taxon>Bacteria</taxon>
        <taxon>Pseudomonadati</taxon>
        <taxon>Pseudomonadota</taxon>
        <taxon>Betaproteobacteria</taxon>
        <taxon>Burkholderiales</taxon>
        <taxon>Comamonadaceae</taxon>
        <taxon>Ramlibacter</taxon>
    </lineage>
</organism>
<dbReference type="OrthoDB" id="331625at2"/>
<comment type="caution">
    <text evidence="5">The sequence shown here is derived from an EMBL/GenBank/DDBJ whole genome shotgun (WGS) entry which is preliminary data.</text>
</comment>
<dbReference type="CDD" id="cd13834">
    <property type="entry name" value="HU_like"/>
    <property type="match status" value="1"/>
</dbReference>
<dbReference type="InterPro" id="IPR000119">
    <property type="entry name" value="Hist_DNA-bd"/>
</dbReference>
<evidence type="ECO:0000313" key="5">
    <source>
        <dbReference type="EMBL" id="TFY96647.1"/>
    </source>
</evidence>
<keyword evidence="6" id="KW-1185">Reference proteome</keyword>
<sequence>MATAKKAKPATKKSTPARGSAKTTAKAAKAAKPSAAPMKPIKEALNKTGLVNHLSQSSGVEPKAVKAVMAALEGAVLASVNKKGAGAFVLPGLLKVTAIAVPAKKARKGINPFTKEETVFKAKPATTKLKVRPLKKLKDAAL</sequence>
<dbReference type="Gene3D" id="4.10.520.10">
    <property type="entry name" value="IHF-like DNA-binding proteins"/>
    <property type="match status" value="1"/>
</dbReference>
<comment type="similarity">
    <text evidence="1 3">Belongs to the bacterial histone-like protein family.</text>
</comment>
<feature type="compositionally biased region" description="Basic residues" evidence="4">
    <location>
        <begin position="1"/>
        <end position="11"/>
    </location>
</feature>
<dbReference type="GO" id="GO:0030527">
    <property type="term" value="F:structural constituent of chromatin"/>
    <property type="evidence" value="ECO:0007669"/>
    <property type="project" value="InterPro"/>
</dbReference>
<protein>
    <submittedName>
        <fullName evidence="5">DNA-binding protein</fullName>
    </submittedName>
</protein>
<dbReference type="RefSeq" id="WP_135251540.1">
    <property type="nucleotide sequence ID" value="NZ_SMLK01000010.1"/>
</dbReference>
<accession>A0A4Z0BEA0</accession>
<dbReference type="SMART" id="SM00411">
    <property type="entry name" value="BHL"/>
    <property type="match status" value="1"/>
</dbReference>
<gene>
    <name evidence="5" type="ORF">EZ216_19865</name>
</gene>
<dbReference type="EMBL" id="SMLK01000010">
    <property type="protein sequence ID" value="TFY96647.1"/>
    <property type="molecule type" value="Genomic_DNA"/>
</dbReference>
<evidence type="ECO:0000256" key="3">
    <source>
        <dbReference type="RuleBase" id="RU003939"/>
    </source>
</evidence>
<feature type="compositionally biased region" description="Low complexity" evidence="4">
    <location>
        <begin position="12"/>
        <end position="37"/>
    </location>
</feature>
<dbReference type="SUPFAM" id="SSF47729">
    <property type="entry name" value="IHF-like DNA-binding proteins"/>
    <property type="match status" value="1"/>
</dbReference>
<dbReference type="AlphaFoldDB" id="A0A4Z0BEA0"/>
<dbReference type="GO" id="GO:0003677">
    <property type="term" value="F:DNA binding"/>
    <property type="evidence" value="ECO:0007669"/>
    <property type="project" value="UniProtKB-KW"/>
</dbReference>
<dbReference type="InterPro" id="IPR010992">
    <property type="entry name" value="IHF-like_DNA-bd_dom_sf"/>
</dbReference>
<dbReference type="Pfam" id="PF00216">
    <property type="entry name" value="Bac_DNA_binding"/>
    <property type="match status" value="1"/>
</dbReference>
<evidence type="ECO:0000256" key="4">
    <source>
        <dbReference type="SAM" id="MobiDB-lite"/>
    </source>
</evidence>